<dbReference type="PROSITE" id="PS00041">
    <property type="entry name" value="HTH_ARAC_FAMILY_1"/>
    <property type="match status" value="1"/>
</dbReference>
<organism evidence="5 6">
    <name type="scientific">Niveibacterium umoris</name>
    <dbReference type="NCBI Taxonomy" id="1193620"/>
    <lineage>
        <taxon>Bacteria</taxon>
        <taxon>Pseudomonadati</taxon>
        <taxon>Pseudomonadota</taxon>
        <taxon>Betaproteobacteria</taxon>
        <taxon>Rhodocyclales</taxon>
        <taxon>Rhodocyclaceae</taxon>
        <taxon>Niveibacterium</taxon>
    </lineage>
</organism>
<dbReference type="InterPro" id="IPR009057">
    <property type="entry name" value="Homeodomain-like_sf"/>
</dbReference>
<keyword evidence="2 5" id="KW-0238">DNA-binding</keyword>
<dbReference type="Proteomes" id="UP000561045">
    <property type="component" value="Unassembled WGS sequence"/>
</dbReference>
<protein>
    <submittedName>
        <fullName evidence="5">AraC-like DNA-binding protein</fullName>
    </submittedName>
</protein>
<gene>
    <name evidence="5" type="ORF">GGR36_001024</name>
</gene>
<dbReference type="Pfam" id="PF12833">
    <property type="entry name" value="HTH_18"/>
    <property type="match status" value="1"/>
</dbReference>
<dbReference type="PANTHER" id="PTHR47894:SF1">
    <property type="entry name" value="HTH-TYPE TRANSCRIPTIONAL REGULATOR VQSM"/>
    <property type="match status" value="1"/>
</dbReference>
<sequence>MSDELEHDYVPEMRHYQPFFLRYRDQPVRLSILQSHFGLVRVSPSDARPLSAETALQMSEWLHANGDPHAFAWLASELDMGAGDGLVYYLRAHDSLEAALEEFTRLTALLLPDGRIAWSSDGHRLHITLAPVRQATRLGVRLRYESILVWFVRVLNYVTSSELPISQIQVMSHEGANPAVLATYLGVRPSLGGEEFVLEYPAEVLKIHLPGASAALRNTIRPLYDQRLTLTKKDHGNTTRVASRVANWMSKLDDLSDANLDAAASALAVGASTLRRQLAEQGCRFSALLAAMRAHQAMNAILGSDEKMESLAQRLGYADRNTFERAFRERFDVTPALCRRAARELLSARRFATWSAPQNWSRHSPSLARLRSALADGSGDANTWLESLERDPVLLLRILAHCAEPAQGASETCIVDTELLASLSPRTLLTLVEACVPMASGTRAMPTQEGEDIWRCGELASRAARLIAGQLAPADAPVIALAAFAHNLGALVIPAQADAVVEGIDCTWLLLAAWHVPAQLLRFLRARHAPMDAAGEALALAIAWAEAATTGKAAKRRAEVEARIAARLNWDLADALTDLLHADSGAALSEQE</sequence>
<dbReference type="Gene3D" id="1.10.3210.10">
    <property type="entry name" value="Hypothetical protein af1432"/>
    <property type="match status" value="1"/>
</dbReference>
<dbReference type="InterPro" id="IPR018062">
    <property type="entry name" value="HTH_AraC-typ_CS"/>
</dbReference>
<dbReference type="SMART" id="SM00342">
    <property type="entry name" value="HTH_ARAC"/>
    <property type="match status" value="1"/>
</dbReference>
<dbReference type="EMBL" id="JACIET010000001">
    <property type="protein sequence ID" value="MBB4011716.1"/>
    <property type="molecule type" value="Genomic_DNA"/>
</dbReference>
<dbReference type="GO" id="GO:0005829">
    <property type="term" value="C:cytosol"/>
    <property type="evidence" value="ECO:0007669"/>
    <property type="project" value="TreeGrafter"/>
</dbReference>
<accession>A0A840BLE7</accession>
<keyword evidence="3" id="KW-0804">Transcription</keyword>
<evidence type="ECO:0000259" key="4">
    <source>
        <dbReference type="PROSITE" id="PS01124"/>
    </source>
</evidence>
<evidence type="ECO:0000313" key="6">
    <source>
        <dbReference type="Proteomes" id="UP000561045"/>
    </source>
</evidence>
<dbReference type="GO" id="GO:0000976">
    <property type="term" value="F:transcription cis-regulatory region binding"/>
    <property type="evidence" value="ECO:0007669"/>
    <property type="project" value="TreeGrafter"/>
</dbReference>
<keyword evidence="6" id="KW-1185">Reference proteome</keyword>
<dbReference type="RefSeq" id="WP_183632591.1">
    <property type="nucleotide sequence ID" value="NZ_BAABLE010000011.1"/>
</dbReference>
<dbReference type="SUPFAM" id="SSF46689">
    <property type="entry name" value="Homeodomain-like"/>
    <property type="match status" value="1"/>
</dbReference>
<dbReference type="PROSITE" id="PS01124">
    <property type="entry name" value="HTH_ARAC_FAMILY_2"/>
    <property type="match status" value="1"/>
</dbReference>
<dbReference type="InterPro" id="IPR018060">
    <property type="entry name" value="HTH_AraC"/>
</dbReference>
<dbReference type="SUPFAM" id="SSF109604">
    <property type="entry name" value="HD-domain/PDEase-like"/>
    <property type="match status" value="1"/>
</dbReference>
<proteinExistence type="predicted"/>
<name>A0A840BLE7_9RHOO</name>
<dbReference type="Pfam" id="PF12625">
    <property type="entry name" value="Arabinose_bd"/>
    <property type="match status" value="1"/>
</dbReference>
<evidence type="ECO:0000256" key="2">
    <source>
        <dbReference type="ARBA" id="ARBA00023125"/>
    </source>
</evidence>
<dbReference type="PANTHER" id="PTHR47894">
    <property type="entry name" value="HTH-TYPE TRANSCRIPTIONAL REGULATOR GADX"/>
    <property type="match status" value="1"/>
</dbReference>
<dbReference type="InterPro" id="IPR032687">
    <property type="entry name" value="AraC-type_N"/>
</dbReference>
<reference evidence="5 6" key="1">
    <citation type="submission" date="2020-08" db="EMBL/GenBank/DDBJ databases">
        <title>Genomic Encyclopedia of Type Strains, Phase IV (KMG-IV): sequencing the most valuable type-strain genomes for metagenomic binning, comparative biology and taxonomic classification.</title>
        <authorList>
            <person name="Goeker M."/>
        </authorList>
    </citation>
    <scope>NUCLEOTIDE SEQUENCE [LARGE SCALE GENOMIC DNA]</scope>
    <source>
        <strain evidence="5 6">DSM 106739</strain>
    </source>
</reference>
<dbReference type="GO" id="GO:0003700">
    <property type="term" value="F:DNA-binding transcription factor activity"/>
    <property type="evidence" value="ECO:0007669"/>
    <property type="project" value="InterPro"/>
</dbReference>
<evidence type="ECO:0000313" key="5">
    <source>
        <dbReference type="EMBL" id="MBB4011716.1"/>
    </source>
</evidence>
<evidence type="ECO:0000256" key="1">
    <source>
        <dbReference type="ARBA" id="ARBA00023015"/>
    </source>
</evidence>
<evidence type="ECO:0000256" key="3">
    <source>
        <dbReference type="ARBA" id="ARBA00023163"/>
    </source>
</evidence>
<comment type="caution">
    <text evidence="5">The sequence shown here is derived from an EMBL/GenBank/DDBJ whole genome shotgun (WGS) entry which is preliminary data.</text>
</comment>
<dbReference type="Gene3D" id="1.10.10.60">
    <property type="entry name" value="Homeodomain-like"/>
    <property type="match status" value="1"/>
</dbReference>
<feature type="domain" description="HTH araC/xylS-type" evidence="4">
    <location>
        <begin position="243"/>
        <end position="341"/>
    </location>
</feature>
<keyword evidence="1" id="KW-0805">Transcription regulation</keyword>
<dbReference type="AlphaFoldDB" id="A0A840BLE7"/>